<organism evidence="2 3">
    <name type="scientific">Helicobacter bizzozeronii (strain CIII-1)</name>
    <dbReference type="NCBI Taxonomy" id="1002804"/>
    <lineage>
        <taxon>Bacteria</taxon>
        <taxon>Pseudomonadati</taxon>
        <taxon>Campylobacterota</taxon>
        <taxon>Epsilonproteobacteria</taxon>
        <taxon>Campylobacterales</taxon>
        <taxon>Helicobacteraceae</taxon>
        <taxon>Helicobacter</taxon>
    </lineage>
</organism>
<keyword evidence="3" id="KW-1185">Reference proteome</keyword>
<dbReference type="eggNOG" id="COG0110">
    <property type="taxonomic scope" value="Bacteria"/>
</dbReference>
<dbReference type="SUPFAM" id="SSF51161">
    <property type="entry name" value="Trimeric LpxA-like enzymes"/>
    <property type="match status" value="1"/>
</dbReference>
<dbReference type="HOGENOM" id="CLU_051638_3_4_7"/>
<evidence type="ECO:0000313" key="3">
    <source>
        <dbReference type="Proteomes" id="UP000008387"/>
    </source>
</evidence>
<evidence type="ECO:0000313" key="2">
    <source>
        <dbReference type="EMBL" id="CCB80663.1"/>
    </source>
</evidence>
<dbReference type="EMBL" id="FR871757">
    <property type="protein sequence ID" value="CCB80660.1"/>
    <property type="molecule type" value="Genomic_DNA"/>
</dbReference>
<proteinExistence type="predicted"/>
<accession>F8KPE0</accession>
<sequence length="116" mass="13363">MKDIFERDLSGEMVSMDDPEFHKIYSVITNAQKLIHKLNTQELSPKEIQELMSELTGKPFDETNTILPPFYVDFGHNINFGKHFFMNACCTFMDRGGIEIGDHQPRHQPPQAAHDL</sequence>
<evidence type="ECO:0000313" key="1">
    <source>
        <dbReference type="EMBL" id="CCB80660.1"/>
    </source>
</evidence>
<protein>
    <submittedName>
        <fullName evidence="2">Nodulation protein L</fullName>
    </submittedName>
</protein>
<dbReference type="EMBL" id="FR871757">
    <property type="protein sequence ID" value="CCB80663.1"/>
    <property type="molecule type" value="Genomic_DNA"/>
</dbReference>
<dbReference type="Gene3D" id="2.160.10.10">
    <property type="entry name" value="Hexapeptide repeat proteins"/>
    <property type="match status" value="1"/>
</dbReference>
<dbReference type="RefSeq" id="WP_013891047.1">
    <property type="nucleotide sequence ID" value="NC_015674.1"/>
</dbReference>
<dbReference type="KEGG" id="hbi:HBZC1_16770"/>
<name>F8KPE0_HELBC</name>
<dbReference type="KEGG" id="hbi:HBZC1_16740"/>
<dbReference type="Proteomes" id="UP000008387">
    <property type="component" value="Chromosome"/>
</dbReference>
<reference evidence="2 3" key="1">
    <citation type="journal article" date="2011" name="J. Bacteriol.">
        <title>Genome sequence of Helicobacter bizzozeronii strain CIII-1, an isolate from human gastric mucosa.</title>
        <authorList>
            <person name="Schott T."/>
            <person name="Rossi M."/>
            <person name="Hanninen M.L."/>
        </authorList>
    </citation>
    <scope>NUCLEOTIDE SEQUENCE [LARGE SCALE GENOMIC DNA]</scope>
    <source>
        <strain evidence="2 3">CIII-1</strain>
    </source>
</reference>
<dbReference type="AlphaFoldDB" id="F8KPE0"/>
<gene>
    <name evidence="1" type="ordered locus">HBZC1_16740</name>
    <name evidence="2" type="ordered locus">HBZC1_16770</name>
</gene>
<dbReference type="InterPro" id="IPR011004">
    <property type="entry name" value="Trimer_LpxA-like_sf"/>
</dbReference>
<dbReference type="STRING" id="1002804.HBZC1_16740"/>